<dbReference type="NCBIfam" id="NF047864">
    <property type="entry name" value="CBU_0592_membra"/>
    <property type="match status" value="1"/>
</dbReference>
<keyword evidence="1" id="KW-0472">Membrane</keyword>
<keyword evidence="4" id="KW-1185">Reference proteome</keyword>
<dbReference type="EMBL" id="QFFF01000001">
    <property type="protein sequence ID" value="PWG03841.1"/>
    <property type="molecule type" value="Genomic_DNA"/>
</dbReference>
<evidence type="ECO:0000313" key="3">
    <source>
        <dbReference type="EMBL" id="PWG03841.1"/>
    </source>
</evidence>
<proteinExistence type="predicted"/>
<protein>
    <recommendedName>
        <fullName evidence="2">CBU-0592-like domain-containing protein</fullName>
    </recommendedName>
</protein>
<feature type="transmembrane region" description="Helical" evidence="1">
    <location>
        <begin position="6"/>
        <end position="26"/>
    </location>
</feature>
<dbReference type="Proteomes" id="UP000245916">
    <property type="component" value="Unassembled WGS sequence"/>
</dbReference>
<accession>A0A2U2J6C9</accession>
<keyword evidence="1" id="KW-1133">Transmembrane helix</keyword>
<gene>
    <name evidence="3" type="ORF">DF286_04515</name>
</gene>
<dbReference type="InterPro" id="IPR058058">
    <property type="entry name" value="CBU_0592-like"/>
</dbReference>
<organism evidence="3 4">
    <name type="scientific">Allosphingosinicella humi</name>
    <dbReference type="NCBI Taxonomy" id="2068657"/>
    <lineage>
        <taxon>Bacteria</taxon>
        <taxon>Pseudomonadati</taxon>
        <taxon>Pseudomonadota</taxon>
        <taxon>Alphaproteobacteria</taxon>
        <taxon>Sphingomonadales</taxon>
        <taxon>Sphingomonadaceae</taxon>
        <taxon>Allosphingosinicella</taxon>
    </lineage>
</organism>
<comment type="caution">
    <text evidence="3">The sequence shown here is derived from an EMBL/GenBank/DDBJ whole genome shotgun (WGS) entry which is preliminary data.</text>
</comment>
<keyword evidence="1" id="KW-0812">Transmembrane</keyword>
<sequence>MSTEQLFVEIAGWSGAVVILLAYLLLSIGRLTGQSAAYQWMNVGGAAGFIVNGWWHGAMPSASLNVIWMLIGAMALWRIRQRGSSTSTR</sequence>
<feature type="domain" description="CBU-0592-like" evidence="2">
    <location>
        <begin position="9"/>
        <end position="81"/>
    </location>
</feature>
<evidence type="ECO:0000313" key="4">
    <source>
        <dbReference type="Proteomes" id="UP000245916"/>
    </source>
</evidence>
<feature type="transmembrane region" description="Helical" evidence="1">
    <location>
        <begin position="62"/>
        <end position="79"/>
    </location>
</feature>
<name>A0A2U2J6C9_9SPHN</name>
<reference evidence="3 4" key="1">
    <citation type="submission" date="2018-05" db="EMBL/GenBank/DDBJ databases">
        <title>Genome of Sphingosinicella humi QZX222.</title>
        <authorList>
            <person name="Qiao Z."/>
            <person name="Wang G."/>
        </authorList>
    </citation>
    <scope>NUCLEOTIDE SEQUENCE [LARGE SCALE GENOMIC DNA]</scope>
    <source>
        <strain evidence="3 4">QZX222</strain>
    </source>
</reference>
<evidence type="ECO:0000256" key="1">
    <source>
        <dbReference type="SAM" id="Phobius"/>
    </source>
</evidence>
<feature type="transmembrane region" description="Helical" evidence="1">
    <location>
        <begin position="38"/>
        <end position="56"/>
    </location>
</feature>
<evidence type="ECO:0000259" key="2">
    <source>
        <dbReference type="Pfam" id="PF26604"/>
    </source>
</evidence>
<dbReference type="Pfam" id="PF26604">
    <property type="entry name" value="CBU_0592"/>
    <property type="match status" value="1"/>
</dbReference>
<dbReference type="OrthoDB" id="3256397at2"/>
<dbReference type="AlphaFoldDB" id="A0A2U2J6C9"/>